<evidence type="ECO:0000256" key="1">
    <source>
        <dbReference type="SAM" id="MobiDB-lite"/>
    </source>
</evidence>
<organism evidence="2 3">
    <name type="scientific">Pristionchus mayeri</name>
    <dbReference type="NCBI Taxonomy" id="1317129"/>
    <lineage>
        <taxon>Eukaryota</taxon>
        <taxon>Metazoa</taxon>
        <taxon>Ecdysozoa</taxon>
        <taxon>Nematoda</taxon>
        <taxon>Chromadorea</taxon>
        <taxon>Rhabditida</taxon>
        <taxon>Rhabditina</taxon>
        <taxon>Diplogasteromorpha</taxon>
        <taxon>Diplogasteroidea</taxon>
        <taxon>Neodiplogasteridae</taxon>
        <taxon>Pristionchus</taxon>
    </lineage>
</organism>
<protein>
    <recommendedName>
        <fullName evidence="4">F-box domain-containing protein</fullName>
    </recommendedName>
</protein>
<proteinExistence type="predicted"/>
<keyword evidence="3" id="KW-1185">Reference proteome</keyword>
<sequence length="246" mass="27505">NTRPIESPVQQQQQDTPTDNASIVLPRASPPVDQMSLNEDHLAGETFLPSLSSLPPANSESQESDALCRVEDRLDAVGNKQKTNNESSFDVDLLENPSWESLPLNPLERIFPNLLTDGNCIDLAHLSEVSTNFRSHTKEFMMRRNNRPVLKKVYLERADRGGILVLIVMFPSNTFFHDHSGLDWSRFQRVMRFAPTLRVSVMGAQDPILDQVVRLLAGSIKSVEIDIGADFSPHELSLAAQLFRGS</sequence>
<evidence type="ECO:0000313" key="2">
    <source>
        <dbReference type="EMBL" id="GMR48444.1"/>
    </source>
</evidence>
<dbReference type="Proteomes" id="UP001328107">
    <property type="component" value="Unassembled WGS sequence"/>
</dbReference>
<reference evidence="3" key="1">
    <citation type="submission" date="2022-10" db="EMBL/GenBank/DDBJ databases">
        <title>Genome assembly of Pristionchus species.</title>
        <authorList>
            <person name="Yoshida K."/>
            <person name="Sommer R.J."/>
        </authorList>
    </citation>
    <scope>NUCLEOTIDE SEQUENCE [LARGE SCALE GENOMIC DNA]</scope>
    <source>
        <strain evidence="3">RS5460</strain>
    </source>
</reference>
<evidence type="ECO:0008006" key="4">
    <source>
        <dbReference type="Google" id="ProtNLM"/>
    </source>
</evidence>
<dbReference type="AlphaFoldDB" id="A0AAN5CQ97"/>
<evidence type="ECO:0000313" key="3">
    <source>
        <dbReference type="Proteomes" id="UP001328107"/>
    </source>
</evidence>
<feature type="non-terminal residue" evidence="2">
    <location>
        <position position="1"/>
    </location>
</feature>
<name>A0AAN5CQ97_9BILA</name>
<dbReference type="EMBL" id="BTRK01000004">
    <property type="protein sequence ID" value="GMR48444.1"/>
    <property type="molecule type" value="Genomic_DNA"/>
</dbReference>
<comment type="caution">
    <text evidence="2">The sequence shown here is derived from an EMBL/GenBank/DDBJ whole genome shotgun (WGS) entry which is preliminary data.</text>
</comment>
<feature type="region of interest" description="Disordered" evidence="1">
    <location>
        <begin position="1"/>
        <end position="66"/>
    </location>
</feature>
<accession>A0AAN5CQ97</accession>
<gene>
    <name evidence="2" type="ORF">PMAYCL1PPCAC_18639</name>
</gene>